<keyword evidence="4" id="KW-0732">Signal</keyword>
<dbReference type="EC" id="3.1.6.1" evidence="8"/>
<evidence type="ECO:0000256" key="3">
    <source>
        <dbReference type="ARBA" id="ARBA00022723"/>
    </source>
</evidence>
<feature type="domain" description="Sulfatase N-terminal" evidence="7">
    <location>
        <begin position="34"/>
        <end position="375"/>
    </location>
</feature>
<evidence type="ECO:0000256" key="6">
    <source>
        <dbReference type="ARBA" id="ARBA00022837"/>
    </source>
</evidence>
<dbReference type="PANTHER" id="PTHR42693:SF42">
    <property type="entry name" value="ARYLSULFATASE G"/>
    <property type="match status" value="1"/>
</dbReference>
<keyword evidence="9" id="KW-1185">Reference proteome</keyword>
<comment type="cofactor">
    <cofactor evidence="1">
        <name>Ca(2+)</name>
        <dbReference type="ChEBI" id="CHEBI:29108"/>
    </cofactor>
</comment>
<evidence type="ECO:0000259" key="7">
    <source>
        <dbReference type="Pfam" id="PF00884"/>
    </source>
</evidence>
<comment type="caution">
    <text evidence="8">The sequence shown here is derived from an EMBL/GenBank/DDBJ whole genome shotgun (WGS) entry which is preliminary data.</text>
</comment>
<dbReference type="CDD" id="cd16155">
    <property type="entry name" value="sulfatase_like"/>
    <property type="match status" value="1"/>
</dbReference>
<dbReference type="EMBL" id="SJPU01000001">
    <property type="protein sequence ID" value="TWU19694.1"/>
    <property type="molecule type" value="Genomic_DNA"/>
</dbReference>
<dbReference type="InterPro" id="IPR017850">
    <property type="entry name" value="Alkaline_phosphatase_core_sf"/>
</dbReference>
<evidence type="ECO:0000256" key="1">
    <source>
        <dbReference type="ARBA" id="ARBA00001913"/>
    </source>
</evidence>
<protein>
    <submittedName>
        <fullName evidence="8">Arylsulfatase</fullName>
        <ecNumber evidence="8">3.1.6.1</ecNumber>
    </submittedName>
</protein>
<name>A0A5C6C8M1_9BACT</name>
<dbReference type="PANTHER" id="PTHR42693">
    <property type="entry name" value="ARYLSULFATASE FAMILY MEMBER"/>
    <property type="match status" value="1"/>
</dbReference>
<dbReference type="AlphaFoldDB" id="A0A5C6C8M1"/>
<sequence length="491" mass="54819">MTHEAIAHAMQSFITSFSIFATLVVASVVHADQPNIVFVFADDMSYEAIGAADMLDIETPHLDQLAKQGTRFTHAYNMGSWSGAVCVASRTMLNTGRQIWNAQATDLAQYAQQNQFWAQRMQAAGYRTYMTGKWHVSQPPESVFDVVKNVRAGMPAQTPAGYNRPKDEADYAAGWKPWDPKYGGFWQGGKHWSEVVGDDGLEYIEQAAADDTPFFIYLAFNAPHDPRQSPKEFVDRYPLDRVQTPENMLPEYPYAEAICGKGLRDEKLMPYPRTEYAVKVNRQEYFALITHMDEQIGRILAALKESGKSDNTYLFFTADHGLAVGHHGLVGKQNMYDHSVRVPFLVVGPGVAAGATIDTPIYLQDVMPTSLELAGELEPAGVEFKSLLPLLGGEESSHYEDIYGAYLGTQRMITHDGWKLIHYPNIHVSRLFDLENDPREMHDLAAVPDHAAKLQMLMNRLESAMDTLGDPMTSLAAADYTIPKKKNTKAK</sequence>
<accession>A0A5C6C8M1</accession>
<dbReference type="InterPro" id="IPR000917">
    <property type="entry name" value="Sulfatase_N"/>
</dbReference>
<comment type="similarity">
    <text evidence="2">Belongs to the sulfatase family.</text>
</comment>
<evidence type="ECO:0000256" key="5">
    <source>
        <dbReference type="ARBA" id="ARBA00022801"/>
    </source>
</evidence>
<evidence type="ECO:0000313" key="8">
    <source>
        <dbReference type="EMBL" id="TWU19694.1"/>
    </source>
</evidence>
<dbReference type="Proteomes" id="UP000319908">
    <property type="component" value="Unassembled WGS sequence"/>
</dbReference>
<keyword evidence="5 8" id="KW-0378">Hydrolase</keyword>
<evidence type="ECO:0000313" key="9">
    <source>
        <dbReference type="Proteomes" id="UP000319908"/>
    </source>
</evidence>
<evidence type="ECO:0000256" key="4">
    <source>
        <dbReference type="ARBA" id="ARBA00022729"/>
    </source>
</evidence>
<dbReference type="InterPro" id="IPR050738">
    <property type="entry name" value="Sulfatase"/>
</dbReference>
<dbReference type="GO" id="GO:0004065">
    <property type="term" value="F:arylsulfatase activity"/>
    <property type="evidence" value="ECO:0007669"/>
    <property type="project" value="UniProtKB-EC"/>
</dbReference>
<dbReference type="RefSeq" id="WP_302118158.1">
    <property type="nucleotide sequence ID" value="NZ_SJPU01000001.1"/>
</dbReference>
<reference evidence="8 9" key="1">
    <citation type="journal article" date="2020" name="Antonie Van Leeuwenhoek">
        <title>Rhodopirellula heiligendammensis sp. nov., Rhodopirellula pilleata sp. nov., and Rhodopirellula solitaria sp. nov. isolated from natural or artificial marine surfaces in Northern Germany and California, USA, and emended description of the genus Rhodopirellula.</title>
        <authorList>
            <person name="Kallscheuer N."/>
            <person name="Wiegand S."/>
            <person name="Jogler M."/>
            <person name="Boedeker C."/>
            <person name="Peeters S.H."/>
            <person name="Rast P."/>
            <person name="Heuer A."/>
            <person name="Jetten M.S.M."/>
            <person name="Rohde M."/>
            <person name="Jogler C."/>
        </authorList>
    </citation>
    <scope>NUCLEOTIDE SEQUENCE [LARGE SCALE GENOMIC DNA]</scope>
    <source>
        <strain evidence="8 9">Poly21</strain>
    </source>
</reference>
<gene>
    <name evidence="8" type="ORF">Poly21_18690</name>
</gene>
<dbReference type="Pfam" id="PF00884">
    <property type="entry name" value="Sulfatase"/>
    <property type="match status" value="1"/>
</dbReference>
<proteinExistence type="inferred from homology"/>
<keyword evidence="3" id="KW-0479">Metal-binding</keyword>
<evidence type="ECO:0000256" key="2">
    <source>
        <dbReference type="ARBA" id="ARBA00008779"/>
    </source>
</evidence>
<dbReference type="SUPFAM" id="SSF53649">
    <property type="entry name" value="Alkaline phosphatase-like"/>
    <property type="match status" value="1"/>
</dbReference>
<dbReference type="GO" id="GO:0046872">
    <property type="term" value="F:metal ion binding"/>
    <property type="evidence" value="ECO:0007669"/>
    <property type="project" value="UniProtKB-KW"/>
</dbReference>
<organism evidence="8 9">
    <name type="scientific">Allorhodopirellula heiligendammensis</name>
    <dbReference type="NCBI Taxonomy" id="2714739"/>
    <lineage>
        <taxon>Bacteria</taxon>
        <taxon>Pseudomonadati</taxon>
        <taxon>Planctomycetota</taxon>
        <taxon>Planctomycetia</taxon>
        <taxon>Pirellulales</taxon>
        <taxon>Pirellulaceae</taxon>
        <taxon>Allorhodopirellula</taxon>
    </lineage>
</organism>
<keyword evidence="6" id="KW-0106">Calcium</keyword>
<dbReference type="Gene3D" id="3.40.720.10">
    <property type="entry name" value="Alkaline Phosphatase, subunit A"/>
    <property type="match status" value="1"/>
</dbReference>